<feature type="region of interest" description="Disordered" evidence="12">
    <location>
        <begin position="195"/>
        <end position="328"/>
    </location>
</feature>
<feature type="domain" description="C2H2-type" evidence="13">
    <location>
        <begin position="39"/>
        <end position="66"/>
    </location>
</feature>
<evidence type="ECO:0000256" key="12">
    <source>
        <dbReference type="SAM" id="MobiDB-lite"/>
    </source>
</evidence>
<dbReference type="Gene3D" id="3.30.160.60">
    <property type="entry name" value="Classic Zinc Finger"/>
    <property type="match status" value="7"/>
</dbReference>
<evidence type="ECO:0000256" key="5">
    <source>
        <dbReference type="ARBA" id="ARBA00022771"/>
    </source>
</evidence>
<feature type="domain" description="C2H2-type" evidence="13">
    <location>
        <begin position="11"/>
        <end position="38"/>
    </location>
</feature>
<dbReference type="Proteomes" id="UP001292094">
    <property type="component" value="Unassembled WGS sequence"/>
</dbReference>
<dbReference type="GO" id="GO:0045596">
    <property type="term" value="P:negative regulation of cell differentiation"/>
    <property type="evidence" value="ECO:0007669"/>
    <property type="project" value="UniProtKB-ARBA"/>
</dbReference>
<evidence type="ECO:0000256" key="1">
    <source>
        <dbReference type="ARBA" id="ARBA00004123"/>
    </source>
</evidence>
<dbReference type="GO" id="GO:0008270">
    <property type="term" value="F:zinc ion binding"/>
    <property type="evidence" value="ECO:0007669"/>
    <property type="project" value="UniProtKB-KW"/>
</dbReference>
<dbReference type="AlphaFoldDB" id="A0AAE1UIR6"/>
<proteinExistence type="inferred from homology"/>
<evidence type="ECO:0000256" key="9">
    <source>
        <dbReference type="ARBA" id="ARBA00023163"/>
    </source>
</evidence>
<keyword evidence="9" id="KW-0804">Transcription</keyword>
<dbReference type="GO" id="GO:0000981">
    <property type="term" value="F:DNA-binding transcription factor activity, RNA polymerase II-specific"/>
    <property type="evidence" value="ECO:0007669"/>
    <property type="project" value="TreeGrafter"/>
</dbReference>
<feature type="domain" description="C2H2-type" evidence="13">
    <location>
        <begin position="179"/>
        <end position="206"/>
    </location>
</feature>
<accession>A0AAE1UIR6</accession>
<evidence type="ECO:0000256" key="7">
    <source>
        <dbReference type="ARBA" id="ARBA00023015"/>
    </source>
</evidence>
<dbReference type="FunFam" id="3.30.160.60:FF:000446">
    <property type="entry name" value="Zinc finger protein"/>
    <property type="match status" value="1"/>
</dbReference>
<feature type="domain" description="C2H2-type" evidence="13">
    <location>
        <begin position="67"/>
        <end position="94"/>
    </location>
</feature>
<keyword evidence="5 11" id="KW-0863">Zinc-finger</keyword>
<keyword evidence="15" id="KW-1185">Reference proteome</keyword>
<keyword evidence="3" id="KW-0479">Metal-binding</keyword>
<dbReference type="SUPFAM" id="SSF57667">
    <property type="entry name" value="beta-beta-alpha zinc fingers"/>
    <property type="match status" value="4"/>
</dbReference>
<dbReference type="PANTHER" id="PTHR23235:SF142">
    <property type="entry name" value="ZINC FINGER PROTEIN 384"/>
    <property type="match status" value="1"/>
</dbReference>
<dbReference type="GO" id="GO:0000978">
    <property type="term" value="F:RNA polymerase II cis-regulatory region sequence-specific DNA binding"/>
    <property type="evidence" value="ECO:0007669"/>
    <property type="project" value="TreeGrafter"/>
</dbReference>
<dbReference type="GO" id="GO:0005634">
    <property type="term" value="C:nucleus"/>
    <property type="evidence" value="ECO:0007669"/>
    <property type="project" value="UniProtKB-SubCell"/>
</dbReference>
<evidence type="ECO:0000256" key="6">
    <source>
        <dbReference type="ARBA" id="ARBA00022833"/>
    </source>
</evidence>
<reference evidence="14" key="1">
    <citation type="submission" date="2023-11" db="EMBL/GenBank/DDBJ databases">
        <title>Genome assemblies of two species of porcelain crab, Petrolisthes cinctipes and Petrolisthes manimaculis (Anomura: Porcellanidae).</title>
        <authorList>
            <person name="Angst P."/>
        </authorList>
    </citation>
    <scope>NUCLEOTIDE SEQUENCE</scope>
    <source>
        <strain evidence="14">PB745_02</strain>
        <tissue evidence="14">Gill</tissue>
    </source>
</reference>
<keyword evidence="8" id="KW-0238">DNA-binding</keyword>
<evidence type="ECO:0000256" key="8">
    <source>
        <dbReference type="ARBA" id="ARBA00023125"/>
    </source>
</evidence>
<evidence type="ECO:0000256" key="10">
    <source>
        <dbReference type="ARBA" id="ARBA00023242"/>
    </source>
</evidence>
<dbReference type="FunFam" id="3.30.160.60:FF:001963">
    <property type="entry name" value="Replication initiator 1"/>
    <property type="match status" value="1"/>
</dbReference>
<evidence type="ECO:0000313" key="15">
    <source>
        <dbReference type="Proteomes" id="UP001292094"/>
    </source>
</evidence>
<feature type="domain" description="C2H2-type" evidence="13">
    <location>
        <begin position="151"/>
        <end position="178"/>
    </location>
</feature>
<comment type="subcellular location">
    <subcellularLocation>
        <location evidence="1">Nucleus</location>
    </subcellularLocation>
</comment>
<dbReference type="SMART" id="SM00355">
    <property type="entry name" value="ZnF_C2H2"/>
    <property type="match status" value="7"/>
</dbReference>
<keyword evidence="6" id="KW-0862">Zinc</keyword>
<keyword evidence="4" id="KW-0677">Repeat</keyword>
<dbReference type="EMBL" id="JAWZYT010000293">
    <property type="protein sequence ID" value="KAK4325217.1"/>
    <property type="molecule type" value="Genomic_DNA"/>
</dbReference>
<keyword evidence="10" id="KW-0539">Nucleus</keyword>
<evidence type="ECO:0000259" key="13">
    <source>
        <dbReference type="PROSITE" id="PS50157"/>
    </source>
</evidence>
<organism evidence="14 15">
    <name type="scientific">Petrolisthes manimaculis</name>
    <dbReference type="NCBI Taxonomy" id="1843537"/>
    <lineage>
        <taxon>Eukaryota</taxon>
        <taxon>Metazoa</taxon>
        <taxon>Ecdysozoa</taxon>
        <taxon>Arthropoda</taxon>
        <taxon>Crustacea</taxon>
        <taxon>Multicrustacea</taxon>
        <taxon>Malacostraca</taxon>
        <taxon>Eumalacostraca</taxon>
        <taxon>Eucarida</taxon>
        <taxon>Decapoda</taxon>
        <taxon>Pleocyemata</taxon>
        <taxon>Anomura</taxon>
        <taxon>Galatheoidea</taxon>
        <taxon>Porcellanidae</taxon>
        <taxon>Petrolisthes</taxon>
    </lineage>
</organism>
<dbReference type="Pfam" id="PF13912">
    <property type="entry name" value="zf-C2H2_6"/>
    <property type="match status" value="1"/>
</dbReference>
<keyword evidence="7" id="KW-0805">Transcription regulation</keyword>
<comment type="similarity">
    <text evidence="2">Belongs to the krueppel C2H2-type zinc-finger protein family.</text>
</comment>
<feature type="domain" description="C2H2-type" evidence="13">
    <location>
        <begin position="123"/>
        <end position="150"/>
    </location>
</feature>
<gene>
    <name evidence="14" type="ORF">Pmani_004177</name>
</gene>
<evidence type="ECO:0000256" key="2">
    <source>
        <dbReference type="ARBA" id="ARBA00006991"/>
    </source>
</evidence>
<feature type="domain" description="C2H2-type" evidence="13">
    <location>
        <begin position="95"/>
        <end position="122"/>
    </location>
</feature>
<sequence length="512" mass="58189">MSSVVGLEPPYQCKVCGKGFAIPARLARHHRVHTGEKPFRCEFCDKTFSVKENLNVHRRIHTKERPYKCNICDRSFEHSGKLHRHMRTHTGERPHKCEVCGKTFVQSGQLVIHMRAHTGEKPYTCEHCQKGFTCSKQLKVHIRTHTGEKPYECDVCGKTFGYNHVLKMHKMSHLGERLYKCTLCEEIFTSRKTLDRHIRDHSSSSSNNTRPREPEPHQQQQLNNMTWKSSPDNLTPPSLSPAVASQDPTMGWDGSDSELLQPFREHGGGVGGNEGSINWCRDGSGSRSPGYLSDDSGRGASPISDTLSPPRSPVSDRRPTVTTPPHILEPPSIDYNVMLQRLYPGLAAPRAGHTNGTPLTVVTTENGQRLAYPYPLLLHVPGPDQHQTLLEQREMERRQQQAEEQLRREENKRRREQLFMEAVRRVLEALVGRERLVRLGHPDASVDQVLGRTLTLMGSQPCQEPSLSAMDRIKVNLRLLLECSVPDQEMWNKFGWRGKPIDDIVSEFLNFC</sequence>
<evidence type="ECO:0000256" key="3">
    <source>
        <dbReference type="ARBA" id="ARBA00022723"/>
    </source>
</evidence>
<dbReference type="FunFam" id="3.30.160.60:FF:000997">
    <property type="entry name" value="Zinc finger and BTB domain-containing protein 11"/>
    <property type="match status" value="1"/>
</dbReference>
<protein>
    <recommendedName>
        <fullName evidence="13">C2H2-type domain-containing protein</fullName>
    </recommendedName>
</protein>
<dbReference type="InterPro" id="IPR036236">
    <property type="entry name" value="Znf_C2H2_sf"/>
</dbReference>
<name>A0AAE1UIR6_9EUCA</name>
<dbReference type="PROSITE" id="PS00028">
    <property type="entry name" value="ZINC_FINGER_C2H2_1"/>
    <property type="match status" value="7"/>
</dbReference>
<dbReference type="PANTHER" id="PTHR23235">
    <property type="entry name" value="KRUEPPEL-LIKE TRANSCRIPTION FACTOR"/>
    <property type="match status" value="1"/>
</dbReference>
<dbReference type="FunFam" id="3.30.160.60:FF:001010">
    <property type="entry name" value="zinc finger protein 64 isoform X3"/>
    <property type="match status" value="1"/>
</dbReference>
<dbReference type="FunFam" id="3.30.160.60:FF:001498">
    <property type="entry name" value="Zinc finger protein 404"/>
    <property type="match status" value="1"/>
</dbReference>
<dbReference type="FunFam" id="3.30.160.60:FF:000912">
    <property type="entry name" value="Zinc finger protein 660"/>
    <property type="match status" value="1"/>
</dbReference>
<evidence type="ECO:0000256" key="4">
    <source>
        <dbReference type="ARBA" id="ARBA00022737"/>
    </source>
</evidence>
<feature type="compositionally biased region" description="Polar residues" evidence="12">
    <location>
        <begin position="222"/>
        <end position="237"/>
    </location>
</feature>
<dbReference type="InterPro" id="IPR013087">
    <property type="entry name" value="Znf_C2H2_type"/>
</dbReference>
<evidence type="ECO:0000256" key="11">
    <source>
        <dbReference type="PROSITE-ProRule" id="PRU00042"/>
    </source>
</evidence>
<comment type="caution">
    <text evidence="14">The sequence shown here is derived from an EMBL/GenBank/DDBJ whole genome shotgun (WGS) entry which is preliminary data.</text>
</comment>
<dbReference type="Pfam" id="PF00096">
    <property type="entry name" value="zf-C2H2"/>
    <property type="match status" value="6"/>
</dbReference>
<evidence type="ECO:0000313" key="14">
    <source>
        <dbReference type="EMBL" id="KAK4325217.1"/>
    </source>
</evidence>
<dbReference type="PROSITE" id="PS50157">
    <property type="entry name" value="ZINC_FINGER_C2H2_2"/>
    <property type="match status" value="7"/>
</dbReference>